<gene>
    <name evidence="1" type="ORF">F1654_04645</name>
</gene>
<comment type="caution">
    <text evidence="1">The sequence shown here is derived from an EMBL/GenBank/DDBJ whole genome shotgun (WGS) entry which is preliminary data.</text>
</comment>
<name>A0A5M6ZKD1_9PROT</name>
<reference evidence="1 2" key="1">
    <citation type="submission" date="2019-09" db="EMBL/GenBank/DDBJ databases">
        <authorList>
            <person name="Kevbrin V."/>
            <person name="Grouzdev D.S."/>
        </authorList>
    </citation>
    <scope>NUCLEOTIDE SEQUENCE [LARGE SCALE GENOMIC DNA]</scope>
    <source>
        <strain evidence="1 2">G-192</strain>
    </source>
</reference>
<evidence type="ECO:0000313" key="1">
    <source>
        <dbReference type="EMBL" id="KAA5805273.1"/>
    </source>
</evidence>
<dbReference type="RefSeq" id="WP_150022305.1">
    <property type="nucleotide sequence ID" value="NZ_VWOJ01000001.1"/>
</dbReference>
<evidence type="ECO:0000313" key="2">
    <source>
        <dbReference type="Proteomes" id="UP000325122"/>
    </source>
</evidence>
<proteinExistence type="predicted"/>
<dbReference type="Proteomes" id="UP000325122">
    <property type="component" value="Unassembled WGS sequence"/>
</dbReference>
<protein>
    <submittedName>
        <fullName evidence="1">Uncharacterized protein</fullName>
    </submittedName>
</protein>
<dbReference type="AlphaFoldDB" id="A0A5M6ZKD1"/>
<sequence length="85" mass="9304">MKAPAFAREPWRVDRTLTLGVAVALALQTASALMWAGGVRERLAQLETRAAAADSVNERLARLEEHSAYTRAAITRIERKLDEGG</sequence>
<accession>A0A5M6ZKD1</accession>
<dbReference type="EMBL" id="VWOJ01000001">
    <property type="protein sequence ID" value="KAA5805273.1"/>
    <property type="molecule type" value="Genomic_DNA"/>
</dbReference>
<keyword evidence="2" id="KW-1185">Reference proteome</keyword>
<organism evidence="1 2">
    <name type="scientific">Alkalicaulis satelles</name>
    <dbReference type="NCBI Taxonomy" id="2609175"/>
    <lineage>
        <taxon>Bacteria</taxon>
        <taxon>Pseudomonadati</taxon>
        <taxon>Pseudomonadota</taxon>
        <taxon>Alphaproteobacteria</taxon>
        <taxon>Maricaulales</taxon>
        <taxon>Maricaulaceae</taxon>
        <taxon>Alkalicaulis</taxon>
    </lineage>
</organism>